<reference evidence="3 4" key="1">
    <citation type="submission" date="2019-07" db="EMBL/GenBank/DDBJ databases">
        <title>Whole genome shotgun sequence of Cyclobacterium qasimii NBRC 106168.</title>
        <authorList>
            <person name="Hosoyama A."/>
            <person name="Uohara A."/>
            <person name="Ohji S."/>
            <person name="Ichikawa N."/>
        </authorList>
    </citation>
    <scope>NUCLEOTIDE SEQUENCE [LARGE SCALE GENOMIC DNA]</scope>
    <source>
        <strain evidence="3 4">NBRC 106168</strain>
    </source>
</reference>
<dbReference type="SMART" id="SM00530">
    <property type="entry name" value="HTH_XRE"/>
    <property type="match status" value="1"/>
</dbReference>
<feature type="domain" description="HTH cro/C1-type" evidence="2">
    <location>
        <begin position="18"/>
        <end position="72"/>
    </location>
</feature>
<feature type="transmembrane region" description="Helical" evidence="1">
    <location>
        <begin position="185"/>
        <end position="207"/>
    </location>
</feature>
<evidence type="ECO:0000313" key="4">
    <source>
        <dbReference type="Proteomes" id="UP000321301"/>
    </source>
</evidence>
<sequence length="266" mass="29659">MEIKQATTMEQPQLGKKILELRKANGLTQEELVARCNINVRTIQRIEAGEVTPRGHTIRSIFAALDIDLDQLRSKPSIPKVSKKEAQWIILAFISGLMYFLLAFWEGFMDYQLTVSMDADISPWEYTLVKLGILLFYASFMLGFYKMGHIWGNSWIKPASLLGIAGIVICIVADLYLFHINDTNAMAVMAGEAIVFGSIYIVFGYGLVNYQKEFGNMALAAGIVAILTGLAFISVVFALLGLMLLAVSEVLALVILYRAYDKIRNQ</sequence>
<keyword evidence="1" id="KW-1133">Transmembrane helix</keyword>
<evidence type="ECO:0000313" key="3">
    <source>
        <dbReference type="EMBL" id="GEO20442.1"/>
    </source>
</evidence>
<feature type="transmembrane region" description="Helical" evidence="1">
    <location>
        <begin position="128"/>
        <end position="147"/>
    </location>
</feature>
<feature type="transmembrane region" description="Helical" evidence="1">
    <location>
        <begin position="214"/>
        <end position="233"/>
    </location>
</feature>
<dbReference type="EMBL" id="BJYV01000002">
    <property type="protein sequence ID" value="GEO20442.1"/>
    <property type="molecule type" value="Genomic_DNA"/>
</dbReference>
<dbReference type="AlphaFoldDB" id="A0A512C8A2"/>
<dbReference type="PROSITE" id="PS50943">
    <property type="entry name" value="HTH_CROC1"/>
    <property type="match status" value="1"/>
</dbReference>
<dbReference type="Gene3D" id="1.10.260.40">
    <property type="entry name" value="lambda repressor-like DNA-binding domains"/>
    <property type="match status" value="1"/>
</dbReference>
<evidence type="ECO:0000256" key="1">
    <source>
        <dbReference type="SAM" id="Phobius"/>
    </source>
</evidence>
<keyword evidence="4" id="KW-1185">Reference proteome</keyword>
<dbReference type="RefSeq" id="WP_051160242.1">
    <property type="nucleotide sequence ID" value="NZ_BJYV01000002.1"/>
</dbReference>
<feature type="transmembrane region" description="Helical" evidence="1">
    <location>
        <begin position="159"/>
        <end position="179"/>
    </location>
</feature>
<keyword evidence="1" id="KW-0472">Membrane</keyword>
<name>A0A512C8A2_9BACT</name>
<evidence type="ECO:0000259" key="2">
    <source>
        <dbReference type="PROSITE" id="PS50943"/>
    </source>
</evidence>
<dbReference type="InterPro" id="IPR001387">
    <property type="entry name" value="Cro/C1-type_HTH"/>
</dbReference>
<dbReference type="GO" id="GO:0003677">
    <property type="term" value="F:DNA binding"/>
    <property type="evidence" value="ECO:0007669"/>
    <property type="project" value="InterPro"/>
</dbReference>
<dbReference type="InterPro" id="IPR010982">
    <property type="entry name" value="Lambda_DNA-bd_dom_sf"/>
</dbReference>
<dbReference type="SUPFAM" id="SSF47413">
    <property type="entry name" value="lambda repressor-like DNA-binding domains"/>
    <property type="match status" value="1"/>
</dbReference>
<comment type="caution">
    <text evidence="3">The sequence shown here is derived from an EMBL/GenBank/DDBJ whole genome shotgun (WGS) entry which is preliminary data.</text>
</comment>
<organism evidence="3 4">
    <name type="scientific">Cyclobacterium qasimii</name>
    <dbReference type="NCBI Taxonomy" id="1350429"/>
    <lineage>
        <taxon>Bacteria</taxon>
        <taxon>Pseudomonadati</taxon>
        <taxon>Bacteroidota</taxon>
        <taxon>Cytophagia</taxon>
        <taxon>Cytophagales</taxon>
        <taxon>Cyclobacteriaceae</taxon>
        <taxon>Cyclobacterium</taxon>
    </lineage>
</organism>
<gene>
    <name evidence="3" type="ORF">CQA01_09760</name>
</gene>
<accession>A0A512C8A2</accession>
<proteinExistence type="predicted"/>
<keyword evidence="1" id="KW-0812">Transmembrane</keyword>
<dbReference type="Pfam" id="PF01381">
    <property type="entry name" value="HTH_3"/>
    <property type="match status" value="1"/>
</dbReference>
<feature type="transmembrane region" description="Helical" evidence="1">
    <location>
        <begin position="88"/>
        <end position="108"/>
    </location>
</feature>
<feature type="transmembrane region" description="Helical" evidence="1">
    <location>
        <begin position="239"/>
        <end position="260"/>
    </location>
</feature>
<dbReference type="CDD" id="cd00093">
    <property type="entry name" value="HTH_XRE"/>
    <property type="match status" value="1"/>
</dbReference>
<dbReference type="Proteomes" id="UP000321301">
    <property type="component" value="Unassembled WGS sequence"/>
</dbReference>
<protein>
    <recommendedName>
        <fullName evidence="2">HTH cro/C1-type domain-containing protein</fullName>
    </recommendedName>
</protein>